<dbReference type="EMBL" id="WVTA01000005">
    <property type="protein sequence ID" value="KAK3210387.1"/>
    <property type="molecule type" value="Genomic_DNA"/>
</dbReference>
<organism evidence="1 2">
    <name type="scientific">Pseudopithomyces chartarum</name>
    <dbReference type="NCBI Taxonomy" id="1892770"/>
    <lineage>
        <taxon>Eukaryota</taxon>
        <taxon>Fungi</taxon>
        <taxon>Dikarya</taxon>
        <taxon>Ascomycota</taxon>
        <taxon>Pezizomycotina</taxon>
        <taxon>Dothideomycetes</taxon>
        <taxon>Pleosporomycetidae</taxon>
        <taxon>Pleosporales</taxon>
        <taxon>Massarineae</taxon>
        <taxon>Didymosphaeriaceae</taxon>
        <taxon>Pseudopithomyces</taxon>
    </lineage>
</organism>
<protein>
    <recommendedName>
        <fullName evidence="3">Glycosyltransferase family 25 protein</fullName>
    </recommendedName>
</protein>
<accession>A0AAN6M2B4</accession>
<reference evidence="1 2" key="1">
    <citation type="submission" date="2021-02" db="EMBL/GenBank/DDBJ databases">
        <title>Genome assembly of Pseudopithomyces chartarum.</title>
        <authorList>
            <person name="Jauregui R."/>
            <person name="Singh J."/>
            <person name="Voisey C."/>
        </authorList>
    </citation>
    <scope>NUCLEOTIDE SEQUENCE [LARGE SCALE GENOMIC DNA]</scope>
    <source>
        <strain evidence="1 2">AGR01</strain>
    </source>
</reference>
<dbReference type="AlphaFoldDB" id="A0AAN6M2B4"/>
<evidence type="ECO:0000313" key="1">
    <source>
        <dbReference type="EMBL" id="KAK3210387.1"/>
    </source>
</evidence>
<proteinExistence type="predicted"/>
<name>A0AAN6M2B4_9PLEO</name>
<gene>
    <name evidence="1" type="ORF">GRF29_44g2535989</name>
</gene>
<evidence type="ECO:0008006" key="3">
    <source>
        <dbReference type="Google" id="ProtNLM"/>
    </source>
</evidence>
<sequence>MLPLRRQVIIIPLSLVLGFFVAYAGFNHGMRRTMLGSTVDFRGGYNALGRIRPMNTTTPISWEKTVGDSKAAVVPDGMKVKDLTVAVENGTLGFGKILVTNLPQNMDRRDTMVLASAFSKLKIDWVDGIPNHETRATPLVSVQNQKNPAKESEAIGRAQMVALRTVVEQNLPCALILEDDLDWDIRLREQMHTFALSTRTLIQPLAVKDSQNFTYADPTYFNPSLSNESAEIHFKDRPATIQPSNSAYGDDWDILLLGHCGMTTPGRKTPNLPKGRVILEPDPTIARSNILATDSGALENQTRLYHHVSAPECAFAYAVSQRAARLLLYKVSLDNNTAKLDDALVALCGGGTDQERGLVCLTTQPSLFSRWEGGGAGSQHVRWSVRMNMGKYVRGDEKEWVDQYPD</sequence>
<dbReference type="Proteomes" id="UP001280581">
    <property type="component" value="Unassembled WGS sequence"/>
</dbReference>
<keyword evidence="2" id="KW-1185">Reference proteome</keyword>
<evidence type="ECO:0000313" key="2">
    <source>
        <dbReference type="Proteomes" id="UP001280581"/>
    </source>
</evidence>
<comment type="caution">
    <text evidence="1">The sequence shown here is derived from an EMBL/GenBank/DDBJ whole genome shotgun (WGS) entry which is preliminary data.</text>
</comment>